<evidence type="ECO:0000256" key="3">
    <source>
        <dbReference type="ARBA" id="ARBA00022452"/>
    </source>
</evidence>
<evidence type="ECO:0000256" key="5">
    <source>
        <dbReference type="ARBA" id="ARBA00023077"/>
    </source>
</evidence>
<keyword evidence="3 8" id="KW-1134">Transmembrane beta strand</keyword>
<dbReference type="RefSeq" id="WP_377003709.1">
    <property type="nucleotide sequence ID" value="NZ_JBHSGG010000015.1"/>
</dbReference>
<evidence type="ECO:0000256" key="9">
    <source>
        <dbReference type="RuleBase" id="RU003357"/>
    </source>
</evidence>
<comment type="subcellular location">
    <subcellularLocation>
        <location evidence="1 8">Cell outer membrane</location>
        <topology evidence="1 8">Multi-pass membrane protein</topology>
    </subcellularLocation>
</comment>
<comment type="similarity">
    <text evidence="8 9">Belongs to the TonB-dependent receptor family.</text>
</comment>
<evidence type="ECO:0000256" key="6">
    <source>
        <dbReference type="ARBA" id="ARBA00023136"/>
    </source>
</evidence>
<dbReference type="Proteomes" id="UP001595892">
    <property type="component" value="Unassembled WGS sequence"/>
</dbReference>
<evidence type="ECO:0000313" key="13">
    <source>
        <dbReference type="EMBL" id="MFC4727698.1"/>
    </source>
</evidence>
<keyword evidence="5 9" id="KW-0798">TonB box</keyword>
<feature type="domain" description="TonB-dependent receptor-like beta-barrel" evidence="11">
    <location>
        <begin position="483"/>
        <end position="912"/>
    </location>
</feature>
<dbReference type="InterPro" id="IPR000531">
    <property type="entry name" value="Beta-barrel_TonB"/>
</dbReference>
<dbReference type="InterPro" id="IPR037066">
    <property type="entry name" value="Plug_dom_sf"/>
</dbReference>
<keyword evidence="7 8" id="KW-0998">Cell outer membrane</keyword>
<dbReference type="PANTHER" id="PTHR47234:SF2">
    <property type="entry name" value="TONB-DEPENDENT RECEPTOR"/>
    <property type="match status" value="1"/>
</dbReference>
<evidence type="ECO:0000256" key="1">
    <source>
        <dbReference type="ARBA" id="ARBA00004571"/>
    </source>
</evidence>
<dbReference type="InterPro" id="IPR039426">
    <property type="entry name" value="TonB-dep_rcpt-like"/>
</dbReference>
<evidence type="ECO:0000259" key="11">
    <source>
        <dbReference type="Pfam" id="PF00593"/>
    </source>
</evidence>
<evidence type="ECO:0000256" key="7">
    <source>
        <dbReference type="ARBA" id="ARBA00023237"/>
    </source>
</evidence>
<name>A0ABV9NMA8_9GAMM</name>
<proteinExistence type="inferred from homology"/>
<feature type="chain" id="PRO_5047421375" evidence="10">
    <location>
        <begin position="32"/>
        <end position="947"/>
    </location>
</feature>
<keyword evidence="13" id="KW-0675">Receptor</keyword>
<keyword evidence="6 8" id="KW-0472">Membrane</keyword>
<dbReference type="PANTHER" id="PTHR47234">
    <property type="match status" value="1"/>
</dbReference>
<accession>A0ABV9NMA8</accession>
<reference evidence="14" key="1">
    <citation type="journal article" date="2019" name="Int. J. Syst. Evol. Microbiol.">
        <title>The Global Catalogue of Microorganisms (GCM) 10K type strain sequencing project: providing services to taxonomists for standard genome sequencing and annotation.</title>
        <authorList>
            <consortium name="The Broad Institute Genomics Platform"/>
            <consortium name="The Broad Institute Genome Sequencing Center for Infectious Disease"/>
            <person name="Wu L."/>
            <person name="Ma J."/>
        </authorList>
    </citation>
    <scope>NUCLEOTIDE SEQUENCE [LARGE SCALE GENOMIC DNA]</scope>
    <source>
        <strain evidence="14">CGMCC 1.13574</strain>
    </source>
</reference>
<evidence type="ECO:0000313" key="14">
    <source>
        <dbReference type="Proteomes" id="UP001595892"/>
    </source>
</evidence>
<evidence type="ECO:0000256" key="4">
    <source>
        <dbReference type="ARBA" id="ARBA00022692"/>
    </source>
</evidence>
<evidence type="ECO:0000256" key="8">
    <source>
        <dbReference type="PROSITE-ProRule" id="PRU01360"/>
    </source>
</evidence>
<keyword evidence="2 8" id="KW-0813">Transport</keyword>
<dbReference type="Pfam" id="PF07715">
    <property type="entry name" value="Plug"/>
    <property type="match status" value="1"/>
</dbReference>
<protein>
    <submittedName>
        <fullName evidence="13">TonB-dependent receptor plug domain-containing protein</fullName>
    </submittedName>
</protein>
<evidence type="ECO:0000259" key="12">
    <source>
        <dbReference type="Pfam" id="PF07715"/>
    </source>
</evidence>
<dbReference type="InterPro" id="IPR012910">
    <property type="entry name" value="Plug_dom"/>
</dbReference>
<dbReference type="Pfam" id="PF00593">
    <property type="entry name" value="TonB_dep_Rec_b-barrel"/>
    <property type="match status" value="1"/>
</dbReference>
<dbReference type="EMBL" id="JBHSGG010000015">
    <property type="protein sequence ID" value="MFC4727698.1"/>
    <property type="molecule type" value="Genomic_DNA"/>
</dbReference>
<comment type="caution">
    <text evidence="13">The sequence shown here is derived from an EMBL/GenBank/DDBJ whole genome shotgun (WGS) entry which is preliminary data.</text>
</comment>
<organism evidence="13 14">
    <name type="scientific">Coralloluteibacterium thermophilum</name>
    <dbReference type="NCBI Taxonomy" id="2707049"/>
    <lineage>
        <taxon>Bacteria</taxon>
        <taxon>Pseudomonadati</taxon>
        <taxon>Pseudomonadota</taxon>
        <taxon>Gammaproteobacteria</taxon>
        <taxon>Lysobacterales</taxon>
        <taxon>Lysobacteraceae</taxon>
        <taxon>Coralloluteibacterium</taxon>
    </lineage>
</organism>
<dbReference type="SUPFAM" id="SSF56935">
    <property type="entry name" value="Porins"/>
    <property type="match status" value="1"/>
</dbReference>
<keyword evidence="10" id="KW-0732">Signal</keyword>
<sequence length="947" mass="102947">MTLKTKPLSKAVALSLCSGAVLSTAVPAALAQSTTATLDRIEVTGSRIRSVDAETSQPVLVLDRAAIEKQGLTSVAEVLQRISANGAGINRTFNNGGDGSSEVSLRNLGSSRTLVLVDGRRWVSSLGGSVDLNTIPAAVIERVEVLKDGASAIYGSDAIAGVVNIITRDNFEGAEFRAHYGQFNHGDGERNSVDATLGANSDRSNIVVGLSRVEEKAVMAGARRISADPVFGLGSSQYSGYSANGRIWNGGPGEEDSLVVRPGSTPSGVAGDPRYGLDQFAPFEAAQDAYNFAPDNYLLTPQTRTSLYLKGRYDITDNISFRADALYNERRSAQQLAGFPLNGGVSNDYLLSGDSYYNPYNTIYGGDGRDVVWSHRLTEQARVYEQNVKTFHVYAGLEGSFEFANRFFGWEVGYGHNKSDQQDTQIGDANMLNVAAGVGPSEVRDGRVVCVDAPGGNIIEGCVPFNPLSPAGAVTQEMLDYILFTAQDTFQNRNEIFTANLNGEIMELPGGMMGFAVGVERRKESGFDRPDAFVAAGYTSGNARLPTAGQYDLDEIYAELLIPVLSGVPGADLLEFSIASRYSDYSNFGDTTNSKFGFKWKPFDQLLVRGNWAEGFRAPPISTLFRGRADSFTNFGDICSEDFGGRTPTIAANCAAAGAPAGFIQQTNQGFGYFGQTIYPFSIGGNPDAGPENSTSKTLGLVYSPSFATGLNISLDWWQIEITNALGTPTAAQIMDQCYNLGDQAFCSLITRRASDFQISDMQLTPQNLSVIETEGFDFNVSYRTQETRYGSFGFTLDSAYMVKWNSRFTPASAEEEMVGKYFEYDPNWRLRANASIDWNYGDFGLTWTARYHSSLVEDCPFPGTGLCSDEDRVTATGPAPRNKLGAVTYHDVQARYELPWNGSIRLGANNLFKKEPPVAFQAFANSFDPQYDVPGRYTYMEYVQRF</sequence>
<gene>
    <name evidence="13" type="ORF">ACFO3Q_05890</name>
</gene>
<keyword evidence="4 8" id="KW-0812">Transmembrane</keyword>
<feature type="domain" description="TonB-dependent receptor plug" evidence="12">
    <location>
        <begin position="53"/>
        <end position="162"/>
    </location>
</feature>
<keyword evidence="14" id="KW-1185">Reference proteome</keyword>
<evidence type="ECO:0000256" key="10">
    <source>
        <dbReference type="SAM" id="SignalP"/>
    </source>
</evidence>
<feature type="signal peptide" evidence="10">
    <location>
        <begin position="1"/>
        <end position="31"/>
    </location>
</feature>
<evidence type="ECO:0000256" key="2">
    <source>
        <dbReference type="ARBA" id="ARBA00022448"/>
    </source>
</evidence>
<dbReference type="Gene3D" id="2.170.130.10">
    <property type="entry name" value="TonB-dependent receptor, plug domain"/>
    <property type="match status" value="1"/>
</dbReference>
<dbReference type="Gene3D" id="2.40.170.20">
    <property type="entry name" value="TonB-dependent receptor, beta-barrel domain"/>
    <property type="match status" value="1"/>
</dbReference>
<dbReference type="PROSITE" id="PS52016">
    <property type="entry name" value="TONB_DEPENDENT_REC_3"/>
    <property type="match status" value="1"/>
</dbReference>
<dbReference type="InterPro" id="IPR036942">
    <property type="entry name" value="Beta-barrel_TonB_sf"/>
</dbReference>